<dbReference type="SUPFAM" id="SSF54427">
    <property type="entry name" value="NTF2-like"/>
    <property type="match status" value="1"/>
</dbReference>
<evidence type="ECO:0000313" key="3">
    <source>
        <dbReference type="Proteomes" id="UP000256373"/>
    </source>
</evidence>
<dbReference type="InterPro" id="IPR032710">
    <property type="entry name" value="NTF2-like_dom_sf"/>
</dbReference>
<dbReference type="PROSITE" id="PS51257">
    <property type="entry name" value="PROKAR_LIPOPROTEIN"/>
    <property type="match status" value="1"/>
</dbReference>
<feature type="chain" id="PRO_5017694974" description="Nuclear transport factor 2 family protein" evidence="1">
    <location>
        <begin position="25"/>
        <end position="154"/>
    </location>
</feature>
<dbReference type="EMBL" id="QNUL01000001">
    <property type="protein sequence ID" value="REA64449.1"/>
    <property type="molecule type" value="Genomic_DNA"/>
</dbReference>
<evidence type="ECO:0008006" key="4">
    <source>
        <dbReference type="Google" id="ProtNLM"/>
    </source>
</evidence>
<proteinExistence type="predicted"/>
<dbReference type="InterPro" id="IPR039437">
    <property type="entry name" value="FrzH/put_lumazine-bd"/>
</dbReference>
<organism evidence="2 3">
    <name type="scientific">Dyadobacter luteus</name>
    <dbReference type="NCBI Taxonomy" id="2259619"/>
    <lineage>
        <taxon>Bacteria</taxon>
        <taxon>Pseudomonadati</taxon>
        <taxon>Bacteroidota</taxon>
        <taxon>Cytophagia</taxon>
        <taxon>Cytophagales</taxon>
        <taxon>Spirosomataceae</taxon>
        <taxon>Dyadobacter</taxon>
    </lineage>
</organism>
<accession>A0A3D8YHX5</accession>
<reference evidence="2 3" key="1">
    <citation type="submission" date="2018-07" db="EMBL/GenBank/DDBJ databases">
        <title>Dyadobacter roseus sp. nov., isolated from rose rhizosphere soil.</title>
        <authorList>
            <person name="Chen L."/>
        </authorList>
    </citation>
    <scope>NUCLEOTIDE SEQUENCE [LARGE SCALE GENOMIC DNA]</scope>
    <source>
        <strain evidence="2 3">RS19</strain>
    </source>
</reference>
<evidence type="ECO:0000256" key="1">
    <source>
        <dbReference type="SAM" id="SignalP"/>
    </source>
</evidence>
<protein>
    <recommendedName>
        <fullName evidence="4">Nuclear transport factor 2 family protein</fullName>
    </recommendedName>
</protein>
<dbReference type="Proteomes" id="UP000256373">
    <property type="component" value="Unassembled WGS sequence"/>
</dbReference>
<evidence type="ECO:0000313" key="2">
    <source>
        <dbReference type="EMBL" id="REA64449.1"/>
    </source>
</evidence>
<dbReference type="AlphaFoldDB" id="A0A3D8YHX5"/>
<gene>
    <name evidence="2" type="ORF">DSL64_02550</name>
</gene>
<name>A0A3D8YHX5_9BACT</name>
<comment type="caution">
    <text evidence="2">The sequence shown here is derived from an EMBL/GenBank/DDBJ whole genome shotgun (WGS) entry which is preliminary data.</text>
</comment>
<feature type="signal peptide" evidence="1">
    <location>
        <begin position="1"/>
        <end position="24"/>
    </location>
</feature>
<dbReference type="Gene3D" id="3.10.450.50">
    <property type="match status" value="1"/>
</dbReference>
<sequence length="154" mass="17317">MARSRKWVLALALLPFLWVSCTSSMNKNKIKNNQIMEVSQQEKQGILHAIDLYVEGGRKASGRIAAEAFSPTATMSWTEDGKLKSVPIQALFDGFDTWQPMEASYELTTLDVAEDVAIVRIESQFGPSKFADMFTLVKDGDLWKIVSKVYHVKK</sequence>
<keyword evidence="3" id="KW-1185">Reference proteome</keyword>
<keyword evidence="1" id="KW-0732">Signal</keyword>
<dbReference type="Pfam" id="PF12893">
    <property type="entry name" value="Lumazine_bd_2"/>
    <property type="match status" value="1"/>
</dbReference>